<protein>
    <submittedName>
        <fullName evidence="2">Uncharacterized protein</fullName>
    </submittedName>
</protein>
<dbReference type="KEGG" id="samy:DB32_002568"/>
<dbReference type="Proteomes" id="UP000034883">
    <property type="component" value="Chromosome"/>
</dbReference>
<feature type="compositionally biased region" description="Basic residues" evidence="1">
    <location>
        <begin position="12"/>
        <end position="24"/>
    </location>
</feature>
<dbReference type="STRING" id="927083.DB32_002568"/>
<dbReference type="AlphaFoldDB" id="A0A0F6SEL8"/>
<organism evidence="2 3">
    <name type="scientific">Sandaracinus amylolyticus</name>
    <dbReference type="NCBI Taxonomy" id="927083"/>
    <lineage>
        <taxon>Bacteria</taxon>
        <taxon>Pseudomonadati</taxon>
        <taxon>Myxococcota</taxon>
        <taxon>Polyangia</taxon>
        <taxon>Polyangiales</taxon>
        <taxon>Sandaracinaceae</taxon>
        <taxon>Sandaracinus</taxon>
    </lineage>
</organism>
<evidence type="ECO:0000313" key="3">
    <source>
        <dbReference type="Proteomes" id="UP000034883"/>
    </source>
</evidence>
<gene>
    <name evidence="2" type="ORF">DB32_002568</name>
</gene>
<accession>A0A0F6SEL8</accession>
<feature type="compositionally biased region" description="Polar residues" evidence="1">
    <location>
        <begin position="61"/>
        <end position="70"/>
    </location>
</feature>
<name>A0A0F6SEL8_9BACT</name>
<reference evidence="2 3" key="1">
    <citation type="submission" date="2015-03" db="EMBL/GenBank/DDBJ databases">
        <title>Genome assembly of Sandaracinus amylolyticus DSM 53668.</title>
        <authorList>
            <person name="Sharma G."/>
            <person name="Subramanian S."/>
        </authorList>
    </citation>
    <scope>NUCLEOTIDE SEQUENCE [LARGE SCALE GENOMIC DNA]</scope>
    <source>
        <strain evidence="2 3">DSM 53668</strain>
    </source>
</reference>
<feature type="compositionally biased region" description="Basic residues" evidence="1">
    <location>
        <begin position="84"/>
        <end position="93"/>
    </location>
</feature>
<evidence type="ECO:0000313" key="2">
    <source>
        <dbReference type="EMBL" id="AKF05419.1"/>
    </source>
</evidence>
<evidence type="ECO:0000256" key="1">
    <source>
        <dbReference type="SAM" id="MobiDB-lite"/>
    </source>
</evidence>
<keyword evidence="3" id="KW-1185">Reference proteome</keyword>
<feature type="region of interest" description="Disordered" evidence="1">
    <location>
        <begin position="1"/>
        <end position="152"/>
    </location>
</feature>
<feature type="compositionally biased region" description="Basic and acidic residues" evidence="1">
    <location>
        <begin position="97"/>
        <end position="108"/>
    </location>
</feature>
<proteinExistence type="predicted"/>
<dbReference type="EMBL" id="CP011125">
    <property type="protein sequence ID" value="AKF05419.1"/>
    <property type="molecule type" value="Genomic_DNA"/>
</dbReference>
<feature type="compositionally biased region" description="Basic and acidic residues" evidence="1">
    <location>
        <begin position="25"/>
        <end position="45"/>
    </location>
</feature>
<sequence length="152" mass="17612">MTTARARALPSTRRRREARRRRFRNGNDEIHAPERHFRHGNDGARHGKRHLLQRIGENRTRNAISFSASAKTARETPFPSAQWRKPHEKRRFLQRNGENHPENGDRSLRSTKIRAAMADRRRRFTKTTERTPTGAGGLRGRRQRSPTGASCS</sequence>
<feature type="compositionally biased region" description="Low complexity" evidence="1">
    <location>
        <begin position="1"/>
        <end position="11"/>
    </location>
</feature>